<dbReference type="Gene3D" id="3.40.1350.10">
    <property type="match status" value="1"/>
</dbReference>
<dbReference type="SUPFAM" id="SSF52200">
    <property type="entry name" value="Toll/Interleukin receptor TIR domain"/>
    <property type="match status" value="1"/>
</dbReference>
<gene>
    <name evidence="2" type="ORF">FQB35_15060</name>
</gene>
<dbReference type="KEGG" id="crs:FQB35_15060"/>
<evidence type="ECO:0000313" key="3">
    <source>
        <dbReference type="Proteomes" id="UP000324646"/>
    </source>
</evidence>
<protein>
    <submittedName>
        <fullName evidence="2">DUF91 domain-containing protein</fullName>
    </submittedName>
</protein>
<sequence>MENITQKGFATIYLTNIVYKECEVMQRQEEKIRDYLSENLQFISEDLTFIEKEYLLQNKYGTKGFIDILAKDRESNYVIIEIKRSKQASRQALHEISKYAALLKQNLKIKDSELRLIIISTTWEELLVPFSEFYYNENYFLEGYLIELDENNIPIKRELIKPLQEFYKRQISRSHNIFLYSDNDKLEERINDIEKLLPLYGINDFIILQLSTNKKIPYPHALYLVHQRYSEDFYLDLLKRMQYKKEFENLFYSKRTNVYDEALEQKKFYQENPDEDIENYYIFLEGIIFNNINAKIESDSFEIGYPEKFLNIISESWTVDNIIKHGLFLEDNRFLSKEVLIETMGLDGNNQIMYFNYTHSRHKAKLDEIFKESLAVFYGNKVWKYHIINIYEKLKREKRDYRLSIMIYNPERIFESVINNLEPGYEIFIEYNDDEKTIEFYRGIIKWNRGKADFKDIINKYFERDEFKIFFEMHFGTIRNKDLDIMKELGLNYKTECIFSNKDKEVLYDFDVNYGDIILYEKSNTDDNFYEFIDNSNEFINELKECFNRNTYGFVNEYYFSYDYEDIFICYMDDDEENANKLSDYLKSKGLNIYLCKLDSSDSIYLKLLFCLKKACLGIVIMSFKFMQNKHWLEELERFKIFEESSFIKLLPVFKESMSEEELSNIALEIIKKISVFRGTQLVMPPWEDAYYRFLQGEGELKVYGGGVCNIFEAIAHFTDEEFPLILKDRIMDKHQLLSQVYQLLSDYEYTGKYPSLYFIGTTTEIRDKVWEQLYAEFKLDRPKGL</sequence>
<accession>A0A5C0SFY7</accession>
<organism evidence="2 3">
    <name type="scientific">Crassaminicella thermophila</name>
    <dbReference type="NCBI Taxonomy" id="2599308"/>
    <lineage>
        <taxon>Bacteria</taxon>
        <taxon>Bacillati</taxon>
        <taxon>Bacillota</taxon>
        <taxon>Clostridia</taxon>
        <taxon>Eubacteriales</taxon>
        <taxon>Clostridiaceae</taxon>
        <taxon>Crassaminicella</taxon>
    </lineage>
</organism>
<dbReference type="OrthoDB" id="8477544at2"/>
<dbReference type="GO" id="GO:0004519">
    <property type="term" value="F:endonuclease activity"/>
    <property type="evidence" value="ECO:0007669"/>
    <property type="project" value="InterPro"/>
</dbReference>
<dbReference type="GO" id="GO:0003676">
    <property type="term" value="F:nucleic acid binding"/>
    <property type="evidence" value="ECO:0007669"/>
    <property type="project" value="InterPro"/>
</dbReference>
<feature type="domain" description="Endonuclease NucS C-terminal" evidence="1">
    <location>
        <begin position="29"/>
        <end position="107"/>
    </location>
</feature>
<dbReference type="InterPro" id="IPR048301">
    <property type="entry name" value="NucS_C"/>
</dbReference>
<proteinExistence type="predicted"/>
<dbReference type="InterPro" id="IPR035897">
    <property type="entry name" value="Toll_tir_struct_dom_sf"/>
</dbReference>
<dbReference type="AlphaFoldDB" id="A0A5C0SFY7"/>
<dbReference type="Proteomes" id="UP000324646">
    <property type="component" value="Chromosome"/>
</dbReference>
<evidence type="ECO:0000313" key="2">
    <source>
        <dbReference type="EMBL" id="QEK13475.1"/>
    </source>
</evidence>
<dbReference type="InterPro" id="IPR011856">
    <property type="entry name" value="tRNA_endonuc-like_dom_sf"/>
</dbReference>
<keyword evidence="3" id="KW-1185">Reference proteome</keyword>
<reference evidence="2 3" key="1">
    <citation type="submission" date="2019-07" db="EMBL/GenBank/DDBJ databases">
        <title>Complete genome of Crassaminicella thermophila SY095.</title>
        <authorList>
            <person name="Li X."/>
        </authorList>
    </citation>
    <scope>NUCLEOTIDE SEQUENCE [LARGE SCALE GENOMIC DNA]</scope>
    <source>
        <strain evidence="2 3">SY095</strain>
    </source>
</reference>
<dbReference type="EMBL" id="CP042243">
    <property type="protein sequence ID" value="QEK13475.1"/>
    <property type="molecule type" value="Genomic_DNA"/>
</dbReference>
<name>A0A5C0SFY7_CRATE</name>
<dbReference type="Pfam" id="PF01939">
    <property type="entry name" value="NucS_C"/>
    <property type="match status" value="1"/>
</dbReference>
<evidence type="ECO:0000259" key="1">
    <source>
        <dbReference type="Pfam" id="PF01939"/>
    </source>
</evidence>
<dbReference type="Gene3D" id="3.40.50.10140">
    <property type="entry name" value="Toll/interleukin-1 receptor homology (TIR) domain"/>
    <property type="match status" value="1"/>
</dbReference>